<dbReference type="PRINTS" id="PR01438">
    <property type="entry name" value="UNVRSLSTRESS"/>
</dbReference>
<accession>A0A0P7GND2</accession>
<proteinExistence type="inferred from homology"/>
<dbReference type="PANTHER" id="PTHR46268:SF6">
    <property type="entry name" value="UNIVERSAL STRESS PROTEIN UP12"/>
    <property type="match status" value="1"/>
</dbReference>
<dbReference type="InterPro" id="IPR006016">
    <property type="entry name" value="UspA"/>
</dbReference>
<name>A0A0P7GND2_9EURY</name>
<dbReference type="AlphaFoldDB" id="A0A0P7GND2"/>
<dbReference type="InterPro" id="IPR006015">
    <property type="entry name" value="Universal_stress_UspA"/>
</dbReference>
<dbReference type="CDD" id="cd00293">
    <property type="entry name" value="USP-like"/>
    <property type="match status" value="1"/>
</dbReference>
<reference evidence="4" key="1">
    <citation type="submission" date="2013-11" db="EMBL/GenBank/DDBJ databases">
        <authorList>
            <person name="Hoang H.T."/>
            <person name="Killian M.L."/>
            <person name="Madson D.M."/>
            <person name="Arruda P.H.E."/>
            <person name="Sun D."/>
            <person name="Schwartz K.J."/>
            <person name="Yoon K."/>
        </authorList>
    </citation>
    <scope>NUCLEOTIDE SEQUENCE [LARGE SCALE GENOMIC DNA]</scope>
    <source>
        <strain evidence="4">CDK2</strain>
    </source>
</reference>
<evidence type="ECO:0000256" key="1">
    <source>
        <dbReference type="ARBA" id="ARBA00008791"/>
    </source>
</evidence>
<dbReference type="EMBL" id="LGUC01000001">
    <property type="protein sequence ID" value="KPN30118.1"/>
    <property type="molecule type" value="Genomic_DNA"/>
</dbReference>
<sequence>MLYRSEQPVFVVPDAAESFAAERLLVPTDGSENAARALPHAAELSRIDGGHVDLLNVIDLAEAGGAFNAGGLSSEFVERLESRGREAVEDAAEELRGHNPDAEVRTAVERADAAGSVADRIRTYVEDEGVDAVVMGSHGRSNLRRTLLGSVASNVLRGVDVPVLVAVRDGQ</sequence>
<comment type="similarity">
    <text evidence="1">Belongs to the universal stress protein A family.</text>
</comment>
<dbReference type="PANTHER" id="PTHR46268">
    <property type="entry name" value="STRESS RESPONSE PROTEIN NHAX"/>
    <property type="match status" value="1"/>
</dbReference>
<organism evidence="3 4">
    <name type="scientific">Halolamina pelagica</name>
    <dbReference type="NCBI Taxonomy" id="699431"/>
    <lineage>
        <taxon>Archaea</taxon>
        <taxon>Methanobacteriati</taxon>
        <taxon>Methanobacteriota</taxon>
        <taxon>Stenosarchaea group</taxon>
        <taxon>Halobacteria</taxon>
        <taxon>Halobacteriales</taxon>
        <taxon>Haloferacaceae</taxon>
    </lineage>
</organism>
<dbReference type="STRING" id="699431.SY89_00840"/>
<dbReference type="PATRIC" id="fig|699431.3.peg.871"/>
<evidence type="ECO:0000313" key="3">
    <source>
        <dbReference type="EMBL" id="KPN30118.1"/>
    </source>
</evidence>
<protein>
    <submittedName>
        <fullName evidence="3">Universal stress protein</fullName>
    </submittedName>
</protein>
<keyword evidence="4" id="KW-1185">Reference proteome</keyword>
<dbReference type="SUPFAM" id="SSF52402">
    <property type="entry name" value="Adenine nucleotide alpha hydrolases-like"/>
    <property type="match status" value="1"/>
</dbReference>
<evidence type="ECO:0000313" key="4">
    <source>
        <dbReference type="Proteomes" id="UP000050535"/>
    </source>
</evidence>
<feature type="domain" description="UspA" evidence="2">
    <location>
        <begin position="22"/>
        <end position="165"/>
    </location>
</feature>
<dbReference type="Proteomes" id="UP000050535">
    <property type="component" value="Unassembled WGS sequence"/>
</dbReference>
<gene>
    <name evidence="3" type="ORF">SY89_00840</name>
</gene>
<evidence type="ECO:0000259" key="2">
    <source>
        <dbReference type="Pfam" id="PF00582"/>
    </source>
</evidence>
<comment type="caution">
    <text evidence="3">The sequence shown here is derived from an EMBL/GenBank/DDBJ whole genome shotgun (WGS) entry which is preliminary data.</text>
</comment>
<dbReference type="Pfam" id="PF00582">
    <property type="entry name" value="Usp"/>
    <property type="match status" value="1"/>
</dbReference>
<dbReference type="SMR" id="A0A0P7GND2"/>
<dbReference type="Gene3D" id="3.40.50.12370">
    <property type="match status" value="1"/>
</dbReference>